<dbReference type="InterPro" id="IPR050141">
    <property type="entry name" value="GCL_type2/YbdK_subfam"/>
</dbReference>
<dbReference type="NCBIfam" id="NF010041">
    <property type="entry name" value="PRK13517.1-1"/>
    <property type="match status" value="1"/>
</dbReference>
<dbReference type="InterPro" id="IPR014746">
    <property type="entry name" value="Gln_synth/guanido_kin_cat_dom"/>
</dbReference>
<evidence type="ECO:0000313" key="7">
    <source>
        <dbReference type="EMBL" id="MFC4496545.1"/>
    </source>
</evidence>
<dbReference type="InterPro" id="IPR006336">
    <property type="entry name" value="GCS2"/>
</dbReference>
<comment type="similarity">
    <text evidence="5">Belongs to the glutamate--cysteine ligase type 2 family. YbdK subfamily.</text>
</comment>
<dbReference type="EC" id="6.3.2.2" evidence="5"/>
<proteinExistence type="inferred from homology"/>
<dbReference type="SUPFAM" id="SSF55931">
    <property type="entry name" value="Glutamine synthetase/guanido kinase"/>
    <property type="match status" value="1"/>
</dbReference>
<evidence type="ECO:0000256" key="1">
    <source>
        <dbReference type="ARBA" id="ARBA00022598"/>
    </source>
</evidence>
<evidence type="ECO:0000313" key="8">
    <source>
        <dbReference type="Proteomes" id="UP001595997"/>
    </source>
</evidence>
<dbReference type="NCBIfam" id="TIGR02050">
    <property type="entry name" value="gshA_cyan_rel"/>
    <property type="match status" value="1"/>
</dbReference>
<feature type="compositionally biased region" description="Low complexity" evidence="6">
    <location>
        <begin position="407"/>
        <end position="419"/>
    </location>
</feature>
<dbReference type="InterPro" id="IPR011793">
    <property type="entry name" value="YbdK"/>
</dbReference>
<dbReference type="Gene3D" id="3.30.590.20">
    <property type="match status" value="1"/>
</dbReference>
<dbReference type="PANTHER" id="PTHR36510:SF1">
    <property type="entry name" value="GLUTAMATE--CYSTEINE LIGASE 2-RELATED"/>
    <property type="match status" value="1"/>
</dbReference>
<protein>
    <recommendedName>
        <fullName evidence="5">Putative glutamate--cysteine ligase 2</fullName>
        <ecNumber evidence="5">6.3.2.2</ecNumber>
    </recommendedName>
    <alternativeName>
        <fullName evidence="5">Gamma-glutamylcysteine synthetase 2</fullName>
        <shortName evidence="5">GCS 2</shortName>
        <shortName evidence="5">Gamma-GCS 2</shortName>
    </alternativeName>
</protein>
<dbReference type="RefSeq" id="WP_386450687.1">
    <property type="nucleotide sequence ID" value="NZ_JBHSFH010000011.1"/>
</dbReference>
<evidence type="ECO:0000256" key="2">
    <source>
        <dbReference type="ARBA" id="ARBA00022741"/>
    </source>
</evidence>
<keyword evidence="2 5" id="KW-0547">Nucleotide-binding</keyword>
<reference evidence="8" key="1">
    <citation type="journal article" date="2019" name="Int. J. Syst. Evol. Microbiol.">
        <title>The Global Catalogue of Microorganisms (GCM) 10K type strain sequencing project: providing services to taxonomists for standard genome sequencing and annotation.</title>
        <authorList>
            <consortium name="The Broad Institute Genomics Platform"/>
            <consortium name="The Broad Institute Genome Sequencing Center for Infectious Disease"/>
            <person name="Wu L."/>
            <person name="Ma J."/>
        </authorList>
    </citation>
    <scope>NUCLEOTIDE SEQUENCE [LARGE SCALE GENOMIC DNA]</scope>
    <source>
        <strain evidence="8">CGMCC 4.7357</strain>
    </source>
</reference>
<evidence type="ECO:0000256" key="6">
    <source>
        <dbReference type="SAM" id="MobiDB-lite"/>
    </source>
</evidence>
<gene>
    <name evidence="7" type="ORF">ACFPA8_20670</name>
</gene>
<dbReference type="Pfam" id="PF04107">
    <property type="entry name" value="GCS2"/>
    <property type="match status" value="1"/>
</dbReference>
<comment type="function">
    <text evidence="5">ATP-dependent carboxylate-amine ligase which exhibits weak glutamate--cysteine ligase activity.</text>
</comment>
<organism evidence="7 8">
    <name type="scientific">Streptomyces ovatisporus</name>
    <dbReference type="NCBI Taxonomy" id="1128682"/>
    <lineage>
        <taxon>Bacteria</taxon>
        <taxon>Bacillati</taxon>
        <taxon>Actinomycetota</taxon>
        <taxon>Actinomycetes</taxon>
        <taxon>Kitasatosporales</taxon>
        <taxon>Streptomycetaceae</taxon>
        <taxon>Streptomyces</taxon>
    </lineage>
</organism>
<dbReference type="PANTHER" id="PTHR36510">
    <property type="entry name" value="GLUTAMATE--CYSTEINE LIGASE 2-RELATED"/>
    <property type="match status" value="1"/>
</dbReference>
<name>A0ABV9AC35_9ACTN</name>
<comment type="caution">
    <text evidence="7">The sequence shown here is derived from an EMBL/GenBank/DDBJ whole genome shotgun (WGS) entry which is preliminary data.</text>
</comment>
<keyword evidence="8" id="KW-1185">Reference proteome</keyword>
<keyword evidence="3 5" id="KW-0067">ATP-binding</keyword>
<accession>A0ABV9AC35</accession>
<feature type="region of interest" description="Disordered" evidence="6">
    <location>
        <begin position="398"/>
        <end position="426"/>
    </location>
</feature>
<evidence type="ECO:0000256" key="4">
    <source>
        <dbReference type="ARBA" id="ARBA00048819"/>
    </source>
</evidence>
<dbReference type="Proteomes" id="UP001595997">
    <property type="component" value="Unassembled WGS sequence"/>
</dbReference>
<comment type="catalytic activity">
    <reaction evidence="4 5">
        <text>L-cysteine + L-glutamate + ATP = gamma-L-glutamyl-L-cysteine + ADP + phosphate + H(+)</text>
        <dbReference type="Rhea" id="RHEA:13285"/>
        <dbReference type="ChEBI" id="CHEBI:15378"/>
        <dbReference type="ChEBI" id="CHEBI:29985"/>
        <dbReference type="ChEBI" id="CHEBI:30616"/>
        <dbReference type="ChEBI" id="CHEBI:35235"/>
        <dbReference type="ChEBI" id="CHEBI:43474"/>
        <dbReference type="ChEBI" id="CHEBI:58173"/>
        <dbReference type="ChEBI" id="CHEBI:456216"/>
        <dbReference type="EC" id="6.3.2.2"/>
    </reaction>
</comment>
<evidence type="ECO:0000256" key="5">
    <source>
        <dbReference type="HAMAP-Rule" id="MF_01609"/>
    </source>
</evidence>
<keyword evidence="1 5" id="KW-0436">Ligase</keyword>
<dbReference type="EMBL" id="JBHSFH010000011">
    <property type="protein sequence ID" value="MFC4496545.1"/>
    <property type="molecule type" value="Genomic_DNA"/>
</dbReference>
<dbReference type="GO" id="GO:0004357">
    <property type="term" value="F:glutamate-cysteine ligase activity"/>
    <property type="evidence" value="ECO:0007669"/>
    <property type="project" value="UniProtKB-EC"/>
</dbReference>
<evidence type="ECO:0000256" key="3">
    <source>
        <dbReference type="ARBA" id="ARBA00022840"/>
    </source>
</evidence>
<dbReference type="HAMAP" id="MF_01609">
    <property type="entry name" value="Glu_cys_ligase_2"/>
    <property type="match status" value="1"/>
</dbReference>
<sequence>MADAAPVTAAPAAAAEARAAGAVPSPPGHGPLTVGVEEEFLLVDGETGRPVACAADVLDDAATGAPLPGGTQLKRELLACQAEVTSGVCTGLDELADQLHAGRQRLAAAAQRTGLRPVATGTPVLAGPYAALSEGPRYEHISRIYEGVVADYEACGCHVHVGVPDRGTAVAVVNHLRPWLPSLLALSVNSPFHDGRDTGYGSWRMVLQSRFPGAGVPPHQPSPAAYDAQLERLVDCGALADVRQSFSLARPSPCFPTVEIRAADAAATVDEAVLQAALSRALVRTALAALEEGREAVPVADEVAAAAVWSASRHGLRGPGVHPRLERKAAPLTLVHELLAYVAPALDESGDLDRVRRLLAAVVKHGTGAERQRDAAASAPRRDLRAVVDHLARETVSTPAFQLPGSATALRTAPAAPRPDTTRRTS</sequence>